<evidence type="ECO:0000256" key="4">
    <source>
        <dbReference type="SAM" id="MobiDB-lite"/>
    </source>
</evidence>
<protein>
    <submittedName>
        <fullName evidence="7">Penicillin-binding protein 2</fullName>
    </submittedName>
</protein>
<feature type="domain" description="Penicillin-binding protein dimerisation" evidence="6">
    <location>
        <begin position="38"/>
        <end position="192"/>
    </location>
</feature>
<dbReference type="InterPro" id="IPR050515">
    <property type="entry name" value="Beta-lactam/transpept"/>
</dbReference>
<feature type="domain" description="Penicillin-binding protein transpeptidase" evidence="5">
    <location>
        <begin position="243"/>
        <end position="545"/>
    </location>
</feature>
<dbReference type="Pfam" id="PF00905">
    <property type="entry name" value="Transpeptidase"/>
    <property type="match status" value="1"/>
</dbReference>
<dbReference type="InterPro" id="IPR005311">
    <property type="entry name" value="PBP_dimer"/>
</dbReference>
<dbReference type="Pfam" id="PF03717">
    <property type="entry name" value="PBP_dimer"/>
    <property type="match status" value="1"/>
</dbReference>
<keyword evidence="8" id="KW-1185">Reference proteome</keyword>
<evidence type="ECO:0000313" key="8">
    <source>
        <dbReference type="Proteomes" id="UP000652763"/>
    </source>
</evidence>
<evidence type="ECO:0000259" key="5">
    <source>
        <dbReference type="Pfam" id="PF00905"/>
    </source>
</evidence>
<comment type="similarity">
    <text evidence="2">Belongs to the transpeptidase family.</text>
</comment>
<comment type="subcellular location">
    <subcellularLocation>
        <location evidence="1">Membrane</location>
    </subcellularLocation>
</comment>
<dbReference type="Gene3D" id="3.90.1310.10">
    <property type="entry name" value="Penicillin-binding protein 2a (Domain 2)"/>
    <property type="match status" value="1"/>
</dbReference>
<dbReference type="Gene3D" id="3.40.710.10">
    <property type="entry name" value="DD-peptidase/beta-lactamase superfamily"/>
    <property type="match status" value="1"/>
</dbReference>
<organism evidence="7 8">
    <name type="scientific">Arthrobacter pullicola</name>
    <dbReference type="NCBI Taxonomy" id="2762224"/>
    <lineage>
        <taxon>Bacteria</taxon>
        <taxon>Bacillati</taxon>
        <taxon>Actinomycetota</taxon>
        <taxon>Actinomycetes</taxon>
        <taxon>Micrococcales</taxon>
        <taxon>Micrococcaceae</taxon>
        <taxon>Arthrobacter</taxon>
    </lineage>
</organism>
<gene>
    <name evidence="7" type="ORF">H9638_14240</name>
</gene>
<evidence type="ECO:0000259" key="6">
    <source>
        <dbReference type="Pfam" id="PF03717"/>
    </source>
</evidence>
<proteinExistence type="inferred from homology"/>
<keyword evidence="3" id="KW-0472">Membrane</keyword>
<dbReference type="SUPFAM" id="SSF56519">
    <property type="entry name" value="Penicillin binding protein dimerisation domain"/>
    <property type="match status" value="1"/>
</dbReference>
<dbReference type="Gene3D" id="3.30.450.330">
    <property type="match status" value="1"/>
</dbReference>
<dbReference type="EMBL" id="JACSQC010000007">
    <property type="protein sequence ID" value="MBD8044967.1"/>
    <property type="molecule type" value="Genomic_DNA"/>
</dbReference>
<feature type="region of interest" description="Disordered" evidence="4">
    <location>
        <begin position="261"/>
        <end position="284"/>
    </location>
</feature>
<sequence>MALVLLTVLGVRLFQVQGLDPEGKAEAAVANRLVTTTVPALRGGILDANGNYLARSVERFDIVVDQRLSQDKDEYPRRTPEGDWEDVSFDQAFEELSAVLGQDTDTLRGSILGEKGFNFVAKTVTPEVRDKVLAVKFPGVYADRTTLRTYPSGAVAGSIVGFLGTEGAQEGLELTQDSILAGEAGSKTFEIGGDGIRIPYATNEDVPVKDGDSIKLTIDQDLQWYAQQAIAAQTREYNAEWGNVVVVEVATGNVLAMAESTTVDPNNPGATEADSRKARSVTDSFEPGSTTKVITMAAAIEKGLITPTSPFLIQSNYTVDGQTFKDAYEHGTLQMTASGILANSLNTGTVMVGEQLSPQERYDWMRKFGIGTALGTGLNGETSGLLAKPEEWDSRQQYTVLFGQGLTQTALHTAMVYQTIANDGVRLPPRLVDSTIDAEGEEHVIDNGAGTRVVSKKTAEEVQRMLETVTVEGSGSSGALEKYRVGAKTGTAEAPSPNGGYDGVTVSYAGIAPMDDPKYVVVVTIQRPKGDLYYVEPGKTFQKVMEQVLTTNNVAPSTGEPDIYPIEY</sequence>
<dbReference type="InterPro" id="IPR012338">
    <property type="entry name" value="Beta-lactam/transpept-like"/>
</dbReference>
<accession>A0ABR8YLE0</accession>
<reference evidence="7 8" key="1">
    <citation type="submission" date="2020-08" db="EMBL/GenBank/DDBJ databases">
        <title>A Genomic Blueprint of the Chicken Gut Microbiome.</title>
        <authorList>
            <person name="Gilroy R."/>
            <person name="Ravi A."/>
            <person name="Getino M."/>
            <person name="Pursley I."/>
            <person name="Horton D.L."/>
            <person name="Alikhan N.-F."/>
            <person name="Baker D."/>
            <person name="Gharbi K."/>
            <person name="Hall N."/>
            <person name="Watson M."/>
            <person name="Adriaenssens E.M."/>
            <person name="Foster-Nyarko E."/>
            <person name="Jarju S."/>
            <person name="Secka A."/>
            <person name="Antonio M."/>
            <person name="Oren A."/>
            <person name="Chaudhuri R."/>
            <person name="La Ragione R.M."/>
            <person name="Hildebrand F."/>
            <person name="Pallen M.J."/>
        </authorList>
    </citation>
    <scope>NUCLEOTIDE SEQUENCE [LARGE SCALE GENOMIC DNA]</scope>
    <source>
        <strain evidence="7 8">Sa2BUA2</strain>
    </source>
</reference>
<name>A0ABR8YLE0_9MICC</name>
<comment type="caution">
    <text evidence="7">The sequence shown here is derived from an EMBL/GenBank/DDBJ whole genome shotgun (WGS) entry which is preliminary data.</text>
</comment>
<dbReference type="PANTHER" id="PTHR30627:SF1">
    <property type="entry name" value="PEPTIDOGLYCAN D,D-TRANSPEPTIDASE FTSI"/>
    <property type="match status" value="1"/>
</dbReference>
<dbReference type="SUPFAM" id="SSF56601">
    <property type="entry name" value="beta-lactamase/transpeptidase-like"/>
    <property type="match status" value="1"/>
</dbReference>
<evidence type="ECO:0000256" key="1">
    <source>
        <dbReference type="ARBA" id="ARBA00004370"/>
    </source>
</evidence>
<evidence type="ECO:0000256" key="3">
    <source>
        <dbReference type="ARBA" id="ARBA00023136"/>
    </source>
</evidence>
<dbReference type="InterPro" id="IPR036138">
    <property type="entry name" value="PBP_dimer_sf"/>
</dbReference>
<evidence type="ECO:0000313" key="7">
    <source>
        <dbReference type="EMBL" id="MBD8044967.1"/>
    </source>
</evidence>
<dbReference type="Proteomes" id="UP000652763">
    <property type="component" value="Unassembled WGS sequence"/>
</dbReference>
<evidence type="ECO:0000256" key="2">
    <source>
        <dbReference type="ARBA" id="ARBA00007171"/>
    </source>
</evidence>
<dbReference type="PANTHER" id="PTHR30627">
    <property type="entry name" value="PEPTIDOGLYCAN D,D-TRANSPEPTIDASE"/>
    <property type="match status" value="1"/>
</dbReference>
<dbReference type="InterPro" id="IPR001460">
    <property type="entry name" value="PCN-bd_Tpept"/>
</dbReference>